<evidence type="ECO:0000256" key="5">
    <source>
        <dbReference type="ARBA" id="ARBA00022967"/>
    </source>
</evidence>
<gene>
    <name evidence="10" type="ORF">ALO75_03912</name>
</gene>
<dbReference type="EC" id="7.1.1.1" evidence="2"/>
<evidence type="ECO:0000313" key="10">
    <source>
        <dbReference type="EMBL" id="KPW97049.1"/>
    </source>
</evidence>
<accession>A0A0P9MXU0</accession>
<evidence type="ECO:0000256" key="6">
    <source>
        <dbReference type="ARBA" id="ARBA00023027"/>
    </source>
</evidence>
<evidence type="ECO:0000259" key="8">
    <source>
        <dbReference type="SMART" id="SM01002"/>
    </source>
</evidence>
<evidence type="ECO:0000256" key="4">
    <source>
        <dbReference type="ARBA" id="ARBA00022857"/>
    </source>
</evidence>
<dbReference type="Gene3D" id="3.40.50.720">
    <property type="entry name" value="NAD(P)-binding Rossmann-like Domain"/>
    <property type="match status" value="2"/>
</dbReference>
<evidence type="ECO:0000313" key="11">
    <source>
        <dbReference type="Proteomes" id="UP000051335"/>
    </source>
</evidence>
<dbReference type="GO" id="GO:0006740">
    <property type="term" value="P:NADPH regeneration"/>
    <property type="evidence" value="ECO:0007669"/>
    <property type="project" value="TreeGrafter"/>
</dbReference>
<protein>
    <recommendedName>
        <fullName evidence="2">proton-translocating NAD(P)(+) transhydrogenase</fullName>
        <ecNumber evidence="2">7.1.1.1</ecNumber>
    </recommendedName>
</protein>
<dbReference type="EMBL" id="LJQC01000627">
    <property type="protein sequence ID" value="KPW97049.1"/>
    <property type="molecule type" value="Genomic_DNA"/>
</dbReference>
<dbReference type="SUPFAM" id="SSF52283">
    <property type="entry name" value="Formate/glycerate dehydrogenase catalytic domain-like"/>
    <property type="match status" value="1"/>
</dbReference>
<evidence type="ECO:0000256" key="1">
    <source>
        <dbReference type="ARBA" id="ARBA00003943"/>
    </source>
</evidence>
<keyword evidence="5" id="KW-1278">Translocase</keyword>
<keyword evidence="4" id="KW-0521">NADP</keyword>
<evidence type="ECO:0000256" key="7">
    <source>
        <dbReference type="ARBA" id="ARBA00048202"/>
    </source>
</evidence>
<organism evidence="10 11">
    <name type="scientific">Pseudomonas syringae pv. coryli</name>
    <dbReference type="NCBI Taxonomy" id="317659"/>
    <lineage>
        <taxon>Bacteria</taxon>
        <taxon>Pseudomonadati</taxon>
        <taxon>Pseudomonadota</taxon>
        <taxon>Gammaproteobacteria</taxon>
        <taxon>Pseudomonadales</taxon>
        <taxon>Pseudomonadaceae</taxon>
        <taxon>Pseudomonas</taxon>
    </lineage>
</organism>
<evidence type="ECO:0000259" key="9">
    <source>
        <dbReference type="SMART" id="SM01003"/>
    </source>
</evidence>
<reference evidence="10 11" key="1">
    <citation type="submission" date="2015-09" db="EMBL/GenBank/DDBJ databases">
        <title>Genome announcement of multiple Pseudomonas syringae strains.</title>
        <authorList>
            <person name="Thakur S."/>
            <person name="Wang P.W."/>
            <person name="Gong Y."/>
            <person name="Weir B.S."/>
            <person name="Guttman D.S."/>
        </authorList>
    </citation>
    <scope>NUCLEOTIDE SEQUENCE [LARGE SCALE GENOMIC DNA]</scope>
    <source>
        <strain evidence="10 11">ICMP17001</strain>
    </source>
</reference>
<dbReference type="PANTHER" id="PTHR10160">
    <property type="entry name" value="NAD(P) TRANSHYDROGENASE"/>
    <property type="match status" value="1"/>
</dbReference>
<dbReference type="SMART" id="SM01003">
    <property type="entry name" value="AlaDh_PNT_N"/>
    <property type="match status" value="1"/>
</dbReference>
<proteinExistence type="predicted"/>
<evidence type="ECO:0000256" key="3">
    <source>
        <dbReference type="ARBA" id="ARBA00022741"/>
    </source>
</evidence>
<dbReference type="CDD" id="cd05304">
    <property type="entry name" value="Rubrum_tdh"/>
    <property type="match status" value="1"/>
</dbReference>
<dbReference type="PANTHER" id="PTHR10160:SF19">
    <property type="entry name" value="PROTON-TRANSLOCATING NAD(P)(+) TRANSHYDROGENASE"/>
    <property type="match status" value="1"/>
</dbReference>
<dbReference type="PATRIC" id="fig|317659.3.peg.6160"/>
<dbReference type="GO" id="GO:0008750">
    <property type="term" value="F:proton-translocating NAD(P)+ transhydrogenase activity"/>
    <property type="evidence" value="ECO:0007669"/>
    <property type="project" value="UniProtKB-EC"/>
</dbReference>
<dbReference type="GO" id="GO:0005886">
    <property type="term" value="C:plasma membrane"/>
    <property type="evidence" value="ECO:0007669"/>
    <property type="project" value="TreeGrafter"/>
</dbReference>
<name>A0A0P9MXU0_9PSED</name>
<feature type="domain" description="Alanine dehydrogenase/pyridine nucleotide transhydrogenase N-terminal" evidence="9">
    <location>
        <begin position="20"/>
        <end position="152"/>
    </location>
</feature>
<keyword evidence="11" id="KW-1185">Reference proteome</keyword>
<sequence length="396" mass="42106">MPGNRRALTSRERTMYVNVAVMKETHPHERRVALVPTLCAKLQALGARLHMQKGAGDASFLPDTAYQDVSFLSGAGLVHEADVVLAVQAPSLDIVDKMKPGSVLLCFAHAQKNPALVQRLLERRITCFAMERVPRITRAQSMDALSSQSALSGYFAVQLGSAHMTRILPKITTAAGIVGPARVLILGLGVAGLEAIATAHRLGAIVEGYDVRPETEEQARSLGASFINVAIDARGKGGYARELSATEKAEVTRILTEHIQNADLVITTAAIPDRPSPRLISSEQLSGMKPGAVVVDLGAEGGGNCEGCVPGKIIMIGQVTLIAPLNLPSSLSQDASTLYAKNQFNLLALMLKDNVISIDWDDQVLAQTVLTHAGKLMHPPEKVAADLNAAPKEQAS</sequence>
<comment type="catalytic activity">
    <reaction evidence="7">
        <text>NAD(+) + NADPH + H(+)(in) = NADH + NADP(+) + H(+)(out)</text>
        <dbReference type="Rhea" id="RHEA:47992"/>
        <dbReference type="ChEBI" id="CHEBI:15378"/>
        <dbReference type="ChEBI" id="CHEBI:57540"/>
        <dbReference type="ChEBI" id="CHEBI:57783"/>
        <dbReference type="ChEBI" id="CHEBI:57945"/>
        <dbReference type="ChEBI" id="CHEBI:58349"/>
        <dbReference type="EC" id="7.1.1.1"/>
    </reaction>
</comment>
<dbReference type="Proteomes" id="UP000051335">
    <property type="component" value="Unassembled WGS sequence"/>
</dbReference>
<dbReference type="SUPFAM" id="SSF51735">
    <property type="entry name" value="NAD(P)-binding Rossmann-fold domains"/>
    <property type="match status" value="1"/>
</dbReference>
<dbReference type="SMART" id="SM01002">
    <property type="entry name" value="AlaDh_PNT_C"/>
    <property type="match status" value="1"/>
</dbReference>
<dbReference type="Pfam" id="PF05222">
    <property type="entry name" value="AlaDh_PNT_N"/>
    <property type="match status" value="1"/>
</dbReference>
<dbReference type="InterPro" id="IPR007698">
    <property type="entry name" value="AlaDH/PNT_NAD(H)-bd"/>
</dbReference>
<comment type="caution">
    <text evidence="10">The sequence shown here is derived from an EMBL/GenBank/DDBJ whole genome shotgun (WGS) entry which is preliminary data.</text>
</comment>
<dbReference type="InterPro" id="IPR007886">
    <property type="entry name" value="AlaDH/PNT_N"/>
</dbReference>
<dbReference type="AlphaFoldDB" id="A0A0P9MXU0"/>
<feature type="domain" description="Alanine dehydrogenase/pyridine nucleotide transhydrogenase NAD(H)-binding" evidence="8">
    <location>
        <begin position="161"/>
        <end position="323"/>
    </location>
</feature>
<keyword evidence="6" id="KW-0520">NAD</keyword>
<dbReference type="GO" id="GO:0050661">
    <property type="term" value="F:NADP binding"/>
    <property type="evidence" value="ECO:0007669"/>
    <property type="project" value="TreeGrafter"/>
</dbReference>
<dbReference type="InterPro" id="IPR036291">
    <property type="entry name" value="NAD(P)-bd_dom_sf"/>
</dbReference>
<keyword evidence="3" id="KW-0547">Nucleotide-binding</keyword>
<evidence type="ECO:0000256" key="2">
    <source>
        <dbReference type="ARBA" id="ARBA00012943"/>
    </source>
</evidence>
<comment type="function">
    <text evidence="1">The transhydrogenation between NADH and NADP is coupled to respiration and ATP hydrolysis and functions as a proton pump across the membrane.</text>
</comment>
<dbReference type="Pfam" id="PF01262">
    <property type="entry name" value="AlaDh_PNT_C"/>
    <property type="match status" value="1"/>
</dbReference>